<dbReference type="Pfam" id="PF05653">
    <property type="entry name" value="Mg_trans_NIPA"/>
    <property type="match status" value="1"/>
</dbReference>
<comment type="subcellular location">
    <subcellularLocation>
        <location evidence="9">Cell membrane</location>
        <topology evidence="9">Multi-pass membrane protein</topology>
    </subcellularLocation>
    <subcellularLocation>
        <location evidence="9">Early endosome</location>
    </subcellularLocation>
    <subcellularLocation>
        <location evidence="1">Membrane</location>
        <topology evidence="1">Multi-pass membrane protein</topology>
    </subcellularLocation>
</comment>
<evidence type="ECO:0000256" key="1">
    <source>
        <dbReference type="ARBA" id="ARBA00004141"/>
    </source>
</evidence>
<reference evidence="10" key="1">
    <citation type="submission" date="2021-01" db="EMBL/GenBank/DDBJ databases">
        <title>Adiantum capillus-veneris genome.</title>
        <authorList>
            <person name="Fang Y."/>
            <person name="Liao Q."/>
        </authorList>
    </citation>
    <scope>NUCLEOTIDE SEQUENCE</scope>
    <source>
        <strain evidence="10">H3</strain>
        <tissue evidence="10">Leaf</tissue>
    </source>
</reference>
<protein>
    <recommendedName>
        <fullName evidence="9">Probable magnesium transporter</fullName>
    </recommendedName>
</protein>
<dbReference type="Proteomes" id="UP000886520">
    <property type="component" value="Chromosome 7"/>
</dbReference>
<keyword evidence="9" id="KW-0460">Magnesium</keyword>
<dbReference type="InterPro" id="IPR008521">
    <property type="entry name" value="Mg_trans_NIPA"/>
</dbReference>
<feature type="transmembrane region" description="Helical" evidence="9">
    <location>
        <begin position="232"/>
        <end position="255"/>
    </location>
</feature>
<keyword evidence="7 9" id="KW-0472">Membrane</keyword>
<evidence type="ECO:0000256" key="2">
    <source>
        <dbReference type="ARBA" id="ARBA00007001"/>
    </source>
</evidence>
<feature type="transmembrane region" description="Helical" evidence="9">
    <location>
        <begin position="203"/>
        <end position="220"/>
    </location>
</feature>
<dbReference type="InterPro" id="IPR037185">
    <property type="entry name" value="EmrE-like"/>
</dbReference>
<feature type="transmembrane region" description="Helical" evidence="9">
    <location>
        <begin position="56"/>
        <end position="76"/>
    </location>
</feature>
<keyword evidence="9" id="KW-0813">Transport</keyword>
<keyword evidence="5 9" id="KW-0967">Endosome</keyword>
<feature type="transmembrane region" description="Helical" evidence="9">
    <location>
        <begin position="267"/>
        <end position="284"/>
    </location>
</feature>
<comment type="subunit">
    <text evidence="3 9">Homodimer.</text>
</comment>
<dbReference type="SUPFAM" id="SSF103481">
    <property type="entry name" value="Multidrug resistance efflux transporter EmrE"/>
    <property type="match status" value="1"/>
</dbReference>
<keyword evidence="6 9" id="KW-1133">Transmembrane helix</keyword>
<dbReference type="OrthoDB" id="165382at2759"/>
<evidence type="ECO:0000256" key="4">
    <source>
        <dbReference type="ARBA" id="ARBA00022692"/>
    </source>
</evidence>
<organism evidence="10 11">
    <name type="scientific">Adiantum capillus-veneris</name>
    <name type="common">Maidenhair fern</name>
    <dbReference type="NCBI Taxonomy" id="13818"/>
    <lineage>
        <taxon>Eukaryota</taxon>
        <taxon>Viridiplantae</taxon>
        <taxon>Streptophyta</taxon>
        <taxon>Embryophyta</taxon>
        <taxon>Tracheophyta</taxon>
        <taxon>Polypodiopsida</taxon>
        <taxon>Polypodiidae</taxon>
        <taxon>Polypodiales</taxon>
        <taxon>Pteridineae</taxon>
        <taxon>Pteridaceae</taxon>
        <taxon>Vittarioideae</taxon>
        <taxon>Adiantum</taxon>
    </lineage>
</organism>
<evidence type="ECO:0000313" key="10">
    <source>
        <dbReference type="EMBL" id="KAI5077899.1"/>
    </source>
</evidence>
<feature type="transmembrane region" description="Helical" evidence="9">
    <location>
        <begin position="83"/>
        <end position="102"/>
    </location>
</feature>
<comment type="similarity">
    <text evidence="2 9">Belongs to the NIPA (TC 2.A.7) family.</text>
</comment>
<evidence type="ECO:0000256" key="3">
    <source>
        <dbReference type="ARBA" id="ARBA00011738"/>
    </source>
</evidence>
<comment type="caution">
    <text evidence="10">The sequence shown here is derived from an EMBL/GenBank/DDBJ whole genome shotgun (WGS) entry which is preliminary data.</text>
</comment>
<keyword evidence="9" id="KW-1003">Cell membrane</keyword>
<evidence type="ECO:0000256" key="8">
    <source>
        <dbReference type="ARBA" id="ARBA00025284"/>
    </source>
</evidence>
<keyword evidence="11" id="KW-1185">Reference proteome</keyword>
<dbReference type="GO" id="GO:0005886">
    <property type="term" value="C:plasma membrane"/>
    <property type="evidence" value="ECO:0007669"/>
    <property type="project" value="UniProtKB-SubCell"/>
</dbReference>
<dbReference type="GO" id="GO:0005769">
    <property type="term" value="C:early endosome"/>
    <property type="evidence" value="ECO:0007669"/>
    <property type="project" value="UniProtKB-SubCell"/>
</dbReference>
<name>A0A9D4V1K7_ADICA</name>
<dbReference type="PANTHER" id="PTHR12570">
    <property type="match status" value="1"/>
</dbReference>
<evidence type="ECO:0000256" key="5">
    <source>
        <dbReference type="ARBA" id="ARBA00022753"/>
    </source>
</evidence>
<evidence type="ECO:0000313" key="11">
    <source>
        <dbReference type="Proteomes" id="UP000886520"/>
    </source>
</evidence>
<sequence>MWWQKERLTLLEAASGVKHASQRPIIYFQAWWIGMLIFILGNVLNFLSFGYAAQSLLASLGSIQFISNVGFAYFVLHEKVTSRTLVATLFIVTGNIFLVAFGNHQSKVYTQEELLTNYGNHVYLVYCVCLIILVSVNHMAYKKGRALIASCTDENMSRHWHTLLPFSYAMVSGIIGSHSVLFAKSLSVLLRQTLNGDNELDGWFTYAVLLMFIFTASFWMTRLNDGLALFDAILIVPMFQIVWTFFSIFTGFVYFAEYQVFDSFRTSIFALGILTLFLGILMLSPDASEGAKGGLWVDSEEASDLIERAQSQTQVSSISKKNFHVHEIAATVFNKTKSACHRLLENKAHVTSVFAMPMIASSRMTWRNPVLRNHSLSSGIRLGYEHLEPGLDVEN</sequence>
<dbReference type="EMBL" id="JABFUD020000007">
    <property type="protein sequence ID" value="KAI5077899.1"/>
    <property type="molecule type" value="Genomic_DNA"/>
</dbReference>
<dbReference type="PANTHER" id="PTHR12570:SF9">
    <property type="entry name" value="MAGNESIUM TRANSPORTER NIPA8-RELATED"/>
    <property type="match status" value="1"/>
</dbReference>
<accession>A0A9D4V1K7</accession>
<gene>
    <name evidence="10" type="ORF">GOP47_0007723</name>
</gene>
<dbReference type="AlphaFoldDB" id="A0A9D4V1K7"/>
<proteinExistence type="inferred from homology"/>
<feature type="transmembrane region" description="Helical" evidence="9">
    <location>
        <begin position="122"/>
        <end position="141"/>
    </location>
</feature>
<keyword evidence="9" id="KW-0406">Ion transport</keyword>
<evidence type="ECO:0000256" key="9">
    <source>
        <dbReference type="RuleBase" id="RU363078"/>
    </source>
</evidence>
<evidence type="ECO:0000256" key="6">
    <source>
        <dbReference type="ARBA" id="ARBA00022989"/>
    </source>
</evidence>
<comment type="function">
    <text evidence="8 9">Acts as a Mg(2+) transporter. Can also transport other divalent cations such as Fe(2+), Sr(2+), Ba(2+), Mn(2+) and Co(2+) but to a much less extent than Mg(2+).</text>
</comment>
<feature type="transmembrane region" description="Helical" evidence="9">
    <location>
        <begin position="25"/>
        <end position="44"/>
    </location>
</feature>
<evidence type="ECO:0000256" key="7">
    <source>
        <dbReference type="ARBA" id="ARBA00023136"/>
    </source>
</evidence>
<keyword evidence="4 9" id="KW-0812">Transmembrane</keyword>
<dbReference type="GO" id="GO:0015095">
    <property type="term" value="F:magnesium ion transmembrane transporter activity"/>
    <property type="evidence" value="ECO:0007669"/>
    <property type="project" value="UniProtKB-UniRule"/>
</dbReference>
<feature type="transmembrane region" description="Helical" evidence="9">
    <location>
        <begin position="162"/>
        <end position="183"/>
    </location>
</feature>